<reference evidence="2" key="1">
    <citation type="submission" date="2018-11" db="EMBL/GenBank/DDBJ databases">
        <authorList>
            <consortium name="Genoscope - CEA"/>
            <person name="William W."/>
        </authorList>
    </citation>
    <scope>NUCLEOTIDE SEQUENCE</scope>
</reference>
<dbReference type="AlphaFoldDB" id="A0A3P6DZE0"/>
<sequence>MPTKFMSKFLLPRASKKSKEMRKTLARATRQPSKAQPMSYKNYNKNL</sequence>
<feature type="compositionally biased region" description="Polar residues" evidence="1">
    <location>
        <begin position="30"/>
        <end position="47"/>
    </location>
</feature>
<feature type="region of interest" description="Disordered" evidence="1">
    <location>
        <begin position="11"/>
        <end position="47"/>
    </location>
</feature>
<name>A0A3P6DZE0_BRAOL</name>
<dbReference type="EMBL" id="LR031874">
    <property type="protein sequence ID" value="VDD24509.1"/>
    <property type="molecule type" value="Genomic_DNA"/>
</dbReference>
<proteinExistence type="predicted"/>
<gene>
    <name evidence="2" type="ORF">BOLC2T10198H</name>
</gene>
<evidence type="ECO:0000256" key="1">
    <source>
        <dbReference type="SAM" id="MobiDB-lite"/>
    </source>
</evidence>
<organism evidence="2">
    <name type="scientific">Brassica oleracea</name>
    <name type="common">Wild cabbage</name>
    <dbReference type="NCBI Taxonomy" id="3712"/>
    <lineage>
        <taxon>Eukaryota</taxon>
        <taxon>Viridiplantae</taxon>
        <taxon>Streptophyta</taxon>
        <taxon>Embryophyta</taxon>
        <taxon>Tracheophyta</taxon>
        <taxon>Spermatophyta</taxon>
        <taxon>Magnoliopsida</taxon>
        <taxon>eudicotyledons</taxon>
        <taxon>Gunneridae</taxon>
        <taxon>Pentapetalae</taxon>
        <taxon>rosids</taxon>
        <taxon>malvids</taxon>
        <taxon>Brassicales</taxon>
        <taxon>Brassicaceae</taxon>
        <taxon>Brassiceae</taxon>
        <taxon>Brassica</taxon>
    </lineage>
</organism>
<accession>A0A3P6DZE0</accession>
<protein>
    <submittedName>
        <fullName evidence="2">Uncharacterized protein</fullName>
    </submittedName>
</protein>
<evidence type="ECO:0000313" key="2">
    <source>
        <dbReference type="EMBL" id="VDD24509.1"/>
    </source>
</evidence>